<keyword evidence="4" id="KW-1185">Reference proteome</keyword>
<comment type="similarity">
    <text evidence="1">Belongs to the universal stress protein A family.</text>
</comment>
<organism evidence="3 4">
    <name type="scientific">Mangrovicoccus algicola</name>
    <dbReference type="NCBI Taxonomy" id="2771008"/>
    <lineage>
        <taxon>Bacteria</taxon>
        <taxon>Pseudomonadati</taxon>
        <taxon>Pseudomonadota</taxon>
        <taxon>Alphaproteobacteria</taxon>
        <taxon>Rhodobacterales</taxon>
        <taxon>Paracoccaceae</taxon>
        <taxon>Mangrovicoccus</taxon>
    </lineage>
</organism>
<accession>A0A8J6YU03</accession>
<evidence type="ECO:0000313" key="4">
    <source>
        <dbReference type="Proteomes" id="UP000609121"/>
    </source>
</evidence>
<protein>
    <submittedName>
        <fullName evidence="3">Universal stress protein</fullName>
    </submittedName>
</protein>
<feature type="domain" description="UspA" evidence="2">
    <location>
        <begin position="133"/>
        <end position="278"/>
    </location>
</feature>
<dbReference type="InterPro" id="IPR006015">
    <property type="entry name" value="Universal_stress_UspA"/>
</dbReference>
<dbReference type="InterPro" id="IPR006016">
    <property type="entry name" value="UspA"/>
</dbReference>
<dbReference type="AlphaFoldDB" id="A0A8J6YU03"/>
<dbReference type="PRINTS" id="PR01438">
    <property type="entry name" value="UNVRSLSTRESS"/>
</dbReference>
<comment type="caution">
    <text evidence="3">The sequence shown here is derived from an EMBL/GenBank/DDBJ whole genome shotgun (WGS) entry which is preliminary data.</text>
</comment>
<reference evidence="3" key="1">
    <citation type="submission" date="2020-09" db="EMBL/GenBank/DDBJ databases">
        <title>A novel bacterium of genus Mangrovicoccus, isolated from South China Sea.</title>
        <authorList>
            <person name="Huang H."/>
            <person name="Mo K."/>
            <person name="Hu Y."/>
        </authorList>
    </citation>
    <scope>NUCLEOTIDE SEQUENCE</scope>
    <source>
        <strain evidence="3">HB182678</strain>
    </source>
</reference>
<gene>
    <name evidence="3" type="ORF">ICN82_04805</name>
</gene>
<evidence type="ECO:0000256" key="1">
    <source>
        <dbReference type="ARBA" id="ARBA00008791"/>
    </source>
</evidence>
<evidence type="ECO:0000313" key="3">
    <source>
        <dbReference type="EMBL" id="MBE3637522.1"/>
    </source>
</evidence>
<dbReference type="SUPFAM" id="SSF52402">
    <property type="entry name" value="Adenine nucleotide alpha hydrolases-like"/>
    <property type="match status" value="2"/>
</dbReference>
<dbReference type="PANTHER" id="PTHR46268">
    <property type="entry name" value="STRESS RESPONSE PROTEIN NHAX"/>
    <property type="match status" value="1"/>
</dbReference>
<proteinExistence type="inferred from homology"/>
<evidence type="ECO:0000259" key="2">
    <source>
        <dbReference type="Pfam" id="PF00582"/>
    </source>
</evidence>
<dbReference type="PANTHER" id="PTHR46268:SF15">
    <property type="entry name" value="UNIVERSAL STRESS PROTEIN HP_0031"/>
    <property type="match status" value="1"/>
</dbReference>
<dbReference type="CDD" id="cd00293">
    <property type="entry name" value="USP-like"/>
    <property type="match status" value="1"/>
</dbReference>
<dbReference type="RefSeq" id="WP_193180244.1">
    <property type="nucleotide sequence ID" value="NZ_JACVXA010000009.1"/>
</dbReference>
<dbReference type="Pfam" id="PF00582">
    <property type="entry name" value="Usp"/>
    <property type="match status" value="1"/>
</dbReference>
<sequence>MTYKSLMCILRTAEGDMAHLDHAIRLARRYDAHLDVLCLGVDRVQVGFYYAGATALVAENSLAQAEEDARNLKDFASSRLGDSGIRWAAEALVVQWGAIGPAVEQAARYTDLVILPRPYDETRGPEDEAITEAALFLGPTPVLTVPPGWTRDAPAEPVIATNQGPEAMAAVRAALAGLKAVGHANIAIVDPPRHGPERSDPGGALSMMLARHGIRAEVSVLARTMPRISDVLVRHAEDRGADLIIMGAYGHSRLREAVLGGPTRDMLAECPVPVLMAR</sequence>
<dbReference type="Proteomes" id="UP000609121">
    <property type="component" value="Unassembled WGS sequence"/>
</dbReference>
<dbReference type="EMBL" id="JACVXA010000009">
    <property type="protein sequence ID" value="MBE3637522.1"/>
    <property type="molecule type" value="Genomic_DNA"/>
</dbReference>
<name>A0A8J6YU03_9RHOB</name>
<dbReference type="Gene3D" id="3.40.50.12370">
    <property type="match status" value="1"/>
</dbReference>